<dbReference type="GO" id="GO:0046872">
    <property type="term" value="F:metal ion binding"/>
    <property type="evidence" value="ECO:0007669"/>
    <property type="project" value="UniProtKB-KW"/>
</dbReference>
<evidence type="ECO:0000313" key="7">
    <source>
        <dbReference type="EMBL" id="SEJ60446.1"/>
    </source>
</evidence>
<dbReference type="Proteomes" id="UP000183529">
    <property type="component" value="Unassembled WGS sequence"/>
</dbReference>
<feature type="binding site" evidence="5">
    <location>
        <begin position="107"/>
        <end position="110"/>
    </location>
    <ligand>
        <name>substrate</name>
    </ligand>
</feature>
<dbReference type="EMBL" id="QJJV01000005">
    <property type="protein sequence ID" value="PXX18153.1"/>
    <property type="molecule type" value="Genomic_DNA"/>
</dbReference>
<keyword evidence="5" id="KW-0460">Magnesium</keyword>
<accession>A0AAQ1JTY2</accession>
<comment type="cofactor">
    <cofactor evidence="5">
        <name>Mg(2+)</name>
        <dbReference type="ChEBI" id="CHEBI:18420"/>
    </cofactor>
</comment>
<dbReference type="Gene3D" id="3.50.30.40">
    <property type="entry name" value="Ribonuclease E inhibitor RraA/RraA-like"/>
    <property type="match status" value="1"/>
</dbReference>
<dbReference type="PANTHER" id="PTHR33254">
    <property type="entry name" value="4-HYDROXY-4-METHYL-2-OXOGLUTARATE ALDOLASE 3-RELATED"/>
    <property type="match status" value="1"/>
</dbReference>
<sequence>MNSLQDRAGWPAGFFVGQRTSLPSAAQIEAFRSVPVAHAGDCMGRSTGAYGLSAYHHSVTLTMCGPAITVRVRPGDNMMIHKAIELAQPGDVIVVDGGGDLTQALIGGLMRTSALTKKIGGFVIDGAIRDLAEWAEGGMPVYARGHTFRGPSKEGPGEVNVPIACAGMVVNPGDLILGDADGVIAVPVDRLDALLPLVRAHADKEDTIRATNAAGSADPERFNALLRKKGCPV</sequence>
<dbReference type="AlphaFoldDB" id="A0AAQ1JTY2"/>
<feature type="binding site" evidence="5">
    <location>
        <position position="130"/>
    </location>
    <ligand>
        <name>Mg(2+)</name>
        <dbReference type="ChEBI" id="CHEBI:18420"/>
    </ligand>
</feature>
<evidence type="ECO:0000313" key="6">
    <source>
        <dbReference type="EMBL" id="PXX18153.1"/>
    </source>
</evidence>
<dbReference type="GeneID" id="61307670"/>
<evidence type="ECO:0000256" key="3">
    <source>
        <dbReference type="ARBA" id="ARBA00029596"/>
    </source>
</evidence>
<evidence type="ECO:0000256" key="1">
    <source>
        <dbReference type="ARBA" id="ARBA00001968"/>
    </source>
</evidence>
<reference evidence="7 8" key="1">
    <citation type="submission" date="2016-10" db="EMBL/GenBank/DDBJ databases">
        <authorList>
            <person name="Varghese N."/>
            <person name="Submissions S."/>
        </authorList>
    </citation>
    <scope>NUCLEOTIDE SEQUENCE [LARGE SCALE GENOMIC DNA]</scope>
    <source>
        <strain evidence="7 8">LMG 22274</strain>
    </source>
</reference>
<dbReference type="InterPro" id="IPR036704">
    <property type="entry name" value="RraA/RraA-like_sf"/>
</dbReference>
<evidence type="ECO:0000256" key="5">
    <source>
        <dbReference type="PIRSR" id="PIRSR605493-1"/>
    </source>
</evidence>
<dbReference type="PANTHER" id="PTHR33254:SF4">
    <property type="entry name" value="4-HYDROXY-4-METHYL-2-OXOGLUTARATE ALDOLASE 3-RELATED"/>
    <property type="match status" value="1"/>
</dbReference>
<feature type="binding site" evidence="5">
    <location>
        <position position="129"/>
    </location>
    <ligand>
        <name>substrate</name>
    </ligand>
</feature>
<dbReference type="SUPFAM" id="SSF89562">
    <property type="entry name" value="RraA-like"/>
    <property type="match status" value="1"/>
</dbReference>
<gene>
    <name evidence="6" type="ORF">C7400_105215</name>
    <name evidence="7" type="ORF">SAMN05216550_106214</name>
</gene>
<dbReference type="RefSeq" id="WP_074983252.1">
    <property type="nucleotide sequence ID" value="NZ_CADFGN010000006.1"/>
</dbReference>
<proteinExistence type="predicted"/>
<organism evidence="7 8">
    <name type="scientific">Paraburkholderia tropica</name>
    <dbReference type="NCBI Taxonomy" id="92647"/>
    <lineage>
        <taxon>Bacteria</taxon>
        <taxon>Pseudomonadati</taxon>
        <taxon>Pseudomonadota</taxon>
        <taxon>Betaproteobacteria</taxon>
        <taxon>Burkholderiales</taxon>
        <taxon>Burkholderiaceae</taxon>
        <taxon>Paraburkholderia</taxon>
    </lineage>
</organism>
<name>A0AAQ1JTY2_9BURK</name>
<evidence type="ECO:0000313" key="9">
    <source>
        <dbReference type="Proteomes" id="UP000247515"/>
    </source>
</evidence>
<evidence type="ECO:0000256" key="2">
    <source>
        <dbReference type="ARBA" id="ARBA00016549"/>
    </source>
</evidence>
<evidence type="ECO:0000256" key="4">
    <source>
        <dbReference type="ARBA" id="ARBA00030169"/>
    </source>
</evidence>
<dbReference type="CDD" id="cd16841">
    <property type="entry name" value="RraA_family"/>
    <property type="match status" value="1"/>
</dbReference>
<reference evidence="6 9" key="2">
    <citation type="submission" date="2018-05" db="EMBL/GenBank/DDBJ databases">
        <title>Genomic Encyclopedia of Type Strains, Phase IV (KMG-V): Genome sequencing to study the core and pangenomes of soil and plant-associated prokaryotes.</title>
        <authorList>
            <person name="Whitman W."/>
        </authorList>
    </citation>
    <scope>NUCLEOTIDE SEQUENCE [LARGE SCALE GENOMIC DNA]</scope>
    <source>
        <strain evidence="6 9">SIr-6563</strain>
    </source>
</reference>
<evidence type="ECO:0000313" key="8">
    <source>
        <dbReference type="Proteomes" id="UP000183529"/>
    </source>
</evidence>
<keyword evidence="9" id="KW-1185">Reference proteome</keyword>
<comment type="cofactor">
    <cofactor evidence="1">
        <name>a divalent metal cation</name>
        <dbReference type="ChEBI" id="CHEBI:60240"/>
    </cofactor>
</comment>
<protein>
    <recommendedName>
        <fullName evidence="2">Putative 4-hydroxy-4-methyl-2-oxoglutarate aldolase</fullName>
    </recommendedName>
    <alternativeName>
        <fullName evidence="3">Regulator of ribonuclease activity homolog</fullName>
    </alternativeName>
    <alternativeName>
        <fullName evidence="4">RraA-like protein</fullName>
    </alternativeName>
</protein>
<dbReference type="EMBL" id="FNZM01000006">
    <property type="protein sequence ID" value="SEJ60446.1"/>
    <property type="molecule type" value="Genomic_DNA"/>
</dbReference>
<comment type="caution">
    <text evidence="7">The sequence shown here is derived from an EMBL/GenBank/DDBJ whole genome shotgun (WGS) entry which is preliminary data.</text>
</comment>
<dbReference type="Proteomes" id="UP000247515">
    <property type="component" value="Unassembled WGS sequence"/>
</dbReference>
<dbReference type="InterPro" id="IPR005493">
    <property type="entry name" value="RraA/RraA-like"/>
</dbReference>
<keyword evidence="5" id="KW-0479">Metal-binding</keyword>
<dbReference type="Pfam" id="PF03737">
    <property type="entry name" value="RraA-like"/>
    <property type="match status" value="1"/>
</dbReference>
<dbReference type="NCBIfam" id="NF004850">
    <property type="entry name" value="PRK06201.1"/>
    <property type="match status" value="1"/>
</dbReference>